<keyword evidence="6" id="KW-0694">RNA-binding</keyword>
<dbReference type="Proteomes" id="UP000177124">
    <property type="component" value="Unassembled WGS sequence"/>
</dbReference>
<dbReference type="Gene3D" id="3.30.920.30">
    <property type="entry name" value="Hypothetical protein"/>
    <property type="match status" value="1"/>
</dbReference>
<accession>A0A1F5GCQ7</accession>
<dbReference type="EMBL" id="MFBF01000069">
    <property type="protein sequence ID" value="OGD89635.1"/>
    <property type="molecule type" value="Genomic_DNA"/>
</dbReference>
<evidence type="ECO:0000256" key="5">
    <source>
        <dbReference type="ARBA" id="ARBA00022801"/>
    </source>
</evidence>
<dbReference type="InterPro" id="IPR012933">
    <property type="entry name" value="HicA_mRNA_interferase"/>
</dbReference>
<evidence type="ECO:0000313" key="8">
    <source>
        <dbReference type="EMBL" id="OGD89635.1"/>
    </source>
</evidence>
<keyword evidence="3" id="KW-0540">Nuclease</keyword>
<keyword evidence="2" id="KW-1277">Toxin-antitoxin system</keyword>
<dbReference type="Pfam" id="PF07927">
    <property type="entry name" value="HicA_toxin"/>
    <property type="match status" value="1"/>
</dbReference>
<dbReference type="AlphaFoldDB" id="A0A1F5GCQ7"/>
<comment type="similarity">
    <text evidence="1">Belongs to the HicA mRNA interferase family.</text>
</comment>
<protein>
    <recommendedName>
        <fullName evidence="10">Addiction module toxin, HicA family</fullName>
    </recommendedName>
</protein>
<comment type="caution">
    <text evidence="8">The sequence shown here is derived from an EMBL/GenBank/DDBJ whole genome shotgun (WGS) entry which is preliminary data.</text>
</comment>
<dbReference type="GO" id="GO:0003729">
    <property type="term" value="F:mRNA binding"/>
    <property type="evidence" value="ECO:0007669"/>
    <property type="project" value="InterPro"/>
</dbReference>
<evidence type="ECO:0000256" key="2">
    <source>
        <dbReference type="ARBA" id="ARBA00022649"/>
    </source>
</evidence>
<evidence type="ECO:0000313" key="9">
    <source>
        <dbReference type="Proteomes" id="UP000177124"/>
    </source>
</evidence>
<evidence type="ECO:0000256" key="7">
    <source>
        <dbReference type="ARBA" id="ARBA00023016"/>
    </source>
</evidence>
<evidence type="ECO:0000256" key="4">
    <source>
        <dbReference type="ARBA" id="ARBA00022759"/>
    </source>
</evidence>
<evidence type="ECO:0000256" key="1">
    <source>
        <dbReference type="ARBA" id="ARBA00006620"/>
    </source>
</evidence>
<sequence>MKPFLYREVIKKARKAGFVLRRKTSGSHEIWWDEKRRKTCVIPHHREIKPGTLRKVINQMGLTEDEFKKL</sequence>
<dbReference type="STRING" id="1797716.A3D07_00950"/>
<evidence type="ECO:0000256" key="3">
    <source>
        <dbReference type="ARBA" id="ARBA00022722"/>
    </source>
</evidence>
<gene>
    <name evidence="8" type="ORF">A3D07_00950</name>
</gene>
<organism evidence="8 9">
    <name type="scientific">Candidatus Curtissbacteria bacterium RIFCSPHIGHO2_02_FULL_42_15</name>
    <dbReference type="NCBI Taxonomy" id="1797716"/>
    <lineage>
        <taxon>Bacteria</taxon>
        <taxon>Candidatus Curtissiibacteriota</taxon>
    </lineage>
</organism>
<proteinExistence type="inferred from homology"/>
<keyword evidence="7" id="KW-0346">Stress response</keyword>
<name>A0A1F5GCQ7_9BACT</name>
<dbReference type="SUPFAM" id="SSF54786">
    <property type="entry name" value="YcfA/nrd intein domain"/>
    <property type="match status" value="1"/>
</dbReference>
<evidence type="ECO:0000256" key="6">
    <source>
        <dbReference type="ARBA" id="ARBA00022884"/>
    </source>
</evidence>
<evidence type="ECO:0008006" key="10">
    <source>
        <dbReference type="Google" id="ProtNLM"/>
    </source>
</evidence>
<keyword evidence="5" id="KW-0378">Hydrolase</keyword>
<keyword evidence="4" id="KW-0255">Endonuclease</keyword>
<dbReference type="GO" id="GO:0004519">
    <property type="term" value="F:endonuclease activity"/>
    <property type="evidence" value="ECO:0007669"/>
    <property type="project" value="UniProtKB-KW"/>
</dbReference>
<reference evidence="8 9" key="1">
    <citation type="journal article" date="2016" name="Nat. Commun.">
        <title>Thousands of microbial genomes shed light on interconnected biogeochemical processes in an aquifer system.</title>
        <authorList>
            <person name="Anantharaman K."/>
            <person name="Brown C.T."/>
            <person name="Hug L.A."/>
            <person name="Sharon I."/>
            <person name="Castelle C.J."/>
            <person name="Probst A.J."/>
            <person name="Thomas B.C."/>
            <person name="Singh A."/>
            <person name="Wilkins M.J."/>
            <person name="Karaoz U."/>
            <person name="Brodie E.L."/>
            <person name="Williams K.H."/>
            <person name="Hubbard S.S."/>
            <person name="Banfield J.F."/>
        </authorList>
    </citation>
    <scope>NUCLEOTIDE SEQUENCE [LARGE SCALE GENOMIC DNA]</scope>
</reference>
<dbReference type="InterPro" id="IPR038570">
    <property type="entry name" value="HicA_sf"/>
</dbReference>
<dbReference type="GO" id="GO:0016787">
    <property type="term" value="F:hydrolase activity"/>
    <property type="evidence" value="ECO:0007669"/>
    <property type="project" value="UniProtKB-KW"/>
</dbReference>